<evidence type="ECO:0000313" key="2">
    <source>
        <dbReference type="Proteomes" id="UP001146793"/>
    </source>
</evidence>
<organism evidence="1 2">
    <name type="scientific">Anaeramoeba flamelloides</name>
    <dbReference type="NCBI Taxonomy" id="1746091"/>
    <lineage>
        <taxon>Eukaryota</taxon>
        <taxon>Metamonada</taxon>
        <taxon>Anaeramoebidae</taxon>
        <taxon>Anaeramoeba</taxon>
    </lineage>
</organism>
<sequence length="120" mass="14547">MENQHYLSFKNSYILLKFRLFSNCLNRYSYVFNKEKTKKCIFCGEIEDIDHFLWKCNKYKESRDKWLSKQKDNLQLNKIKKDQNSTLLLAKINNPKIYYNLVKFIKECLDIWGSVEKDGD</sequence>
<proteinExistence type="predicted"/>
<reference evidence="1" key="1">
    <citation type="submission" date="2022-08" db="EMBL/GenBank/DDBJ databases">
        <title>Novel sulphate-reducing endosymbionts in the free-living metamonad Anaeramoeba.</title>
        <authorList>
            <person name="Jerlstrom-Hultqvist J."/>
            <person name="Cepicka I."/>
            <person name="Gallot-Lavallee L."/>
            <person name="Salas-Leiva D."/>
            <person name="Curtis B.A."/>
            <person name="Zahonova K."/>
            <person name="Pipaliya S."/>
            <person name="Dacks J."/>
            <person name="Roger A.J."/>
        </authorList>
    </citation>
    <scope>NUCLEOTIDE SEQUENCE</scope>
    <source>
        <strain evidence="1">Busselton2</strain>
    </source>
</reference>
<evidence type="ECO:0000313" key="1">
    <source>
        <dbReference type="EMBL" id="KAJ3444917.1"/>
    </source>
</evidence>
<protein>
    <recommendedName>
        <fullName evidence="3">Reverse transcriptase zinc-binding domain-containing protein</fullName>
    </recommendedName>
</protein>
<gene>
    <name evidence="1" type="ORF">M0812_10779</name>
</gene>
<comment type="caution">
    <text evidence="1">The sequence shown here is derived from an EMBL/GenBank/DDBJ whole genome shotgun (WGS) entry which is preliminary data.</text>
</comment>
<dbReference type="EMBL" id="JANTQA010000023">
    <property type="protein sequence ID" value="KAJ3444917.1"/>
    <property type="molecule type" value="Genomic_DNA"/>
</dbReference>
<dbReference type="AlphaFoldDB" id="A0AAV7ZWN4"/>
<dbReference type="Proteomes" id="UP001146793">
    <property type="component" value="Unassembled WGS sequence"/>
</dbReference>
<evidence type="ECO:0008006" key="3">
    <source>
        <dbReference type="Google" id="ProtNLM"/>
    </source>
</evidence>
<name>A0AAV7ZWN4_9EUKA</name>
<accession>A0AAV7ZWN4</accession>